<sequence>IVLGTLLFESACEVHCQSCTAYRCLSSQWVAGGGLGHARLDGACTDSAEGTGFLSLKSPDVPARRRGDGRHGRSPLGPLPPARPLQPLGPRCRGGPAVPGQPGGRGTAPSATPWPPGAQRGPGHGRAPGHLLRLRHHPGHGCGAHAALRRALPDAGHGPGPARAGLLAHPRRPAGHALSGLGGGPGRPGAVPPAWHARDGRRRARAAPPPRRQRAGGGGRRRRRGRRGCTLLLRGPRVRQGVRGRGGRARGRRSGIRGAAAAQTRSGAAATPRLGERGGRPGRPRAPGAGGQCAQHAGGRGAGRGAGRRLPHPPRRPLRAPVLRGHCAGRRHGGRGHGLLAGGGVGWRLLPLHPAGCAAGCGPARGGGQRRPPRRVDAGGVAGGPGHGHPAVRGPGAAADAAHDAHAVDGAGRPRHAGRRLSLALGGGRGHGLPGRLGLGASRPSRLVFLLGGSWVSPQGSRPWMGACRPPHMRLRPHSFPETHASLSHSLHSTSVRPLVHRTSVHRSGSRCSKTLCNWTQ</sequence>
<feature type="compositionally biased region" description="Basic residues" evidence="1">
    <location>
        <begin position="236"/>
        <end position="255"/>
    </location>
</feature>
<feature type="compositionally biased region" description="Basic and acidic residues" evidence="1">
    <location>
        <begin position="62"/>
        <end position="71"/>
    </location>
</feature>
<organism evidence="2">
    <name type="scientific">Auxenochlorella protothecoides</name>
    <name type="common">Green microalga</name>
    <name type="synonym">Chlorella protothecoides</name>
    <dbReference type="NCBI Taxonomy" id="3075"/>
    <lineage>
        <taxon>Eukaryota</taxon>
        <taxon>Viridiplantae</taxon>
        <taxon>Chlorophyta</taxon>
        <taxon>core chlorophytes</taxon>
        <taxon>Trebouxiophyceae</taxon>
        <taxon>Chlorellales</taxon>
        <taxon>Chlorellaceae</taxon>
        <taxon>Auxenochlorella</taxon>
    </lineage>
</organism>
<evidence type="ECO:0000313" key="2">
    <source>
        <dbReference type="EMBL" id="JAT74958.1"/>
    </source>
</evidence>
<gene>
    <name evidence="2" type="ORF">g.101496</name>
</gene>
<proteinExistence type="predicted"/>
<feature type="compositionally biased region" description="Basic residues" evidence="1">
    <location>
        <begin position="306"/>
        <end position="318"/>
    </location>
</feature>
<dbReference type="EMBL" id="GDKF01003664">
    <property type="protein sequence ID" value="JAT74958.1"/>
    <property type="molecule type" value="Transcribed_RNA"/>
</dbReference>
<reference evidence="2" key="1">
    <citation type="submission" date="2015-08" db="EMBL/GenBank/DDBJ databases">
        <authorList>
            <person name="Babu N.S."/>
            <person name="Beckwith C.J."/>
            <person name="Beseler K.G."/>
            <person name="Brison A."/>
            <person name="Carone J.V."/>
            <person name="Caskin T.P."/>
            <person name="Diamond M."/>
            <person name="Durham M.E."/>
            <person name="Foxe J.M."/>
            <person name="Go M."/>
            <person name="Henderson B.A."/>
            <person name="Jones I.B."/>
            <person name="McGettigan J.A."/>
            <person name="Micheletti S.J."/>
            <person name="Nasrallah M.E."/>
            <person name="Ortiz D."/>
            <person name="Piller C.R."/>
            <person name="Privatt S.R."/>
            <person name="Schneider S.L."/>
            <person name="Sharp S."/>
            <person name="Smith T.C."/>
            <person name="Stanton J.D."/>
            <person name="Ullery H.E."/>
            <person name="Wilson R.J."/>
            <person name="Serrano M.G."/>
            <person name="Buck G."/>
            <person name="Lee V."/>
            <person name="Wang Y."/>
            <person name="Carvalho R."/>
            <person name="Voegtly L."/>
            <person name="Shi R."/>
            <person name="Duckworth R."/>
            <person name="Johnson A."/>
            <person name="Loviza R."/>
            <person name="Walstead R."/>
            <person name="Shah Z."/>
            <person name="Kiflezghi M."/>
            <person name="Wade K."/>
            <person name="Ball S.L."/>
            <person name="Bradley K.W."/>
            <person name="Asai D.J."/>
            <person name="Bowman C.A."/>
            <person name="Russell D.A."/>
            <person name="Pope W.H."/>
            <person name="Jacobs-Sera D."/>
            <person name="Hendrix R.W."/>
            <person name="Hatfull G.F."/>
        </authorList>
    </citation>
    <scope>NUCLEOTIDE SEQUENCE</scope>
</reference>
<name>A0A1D2A735_AUXPR</name>
<protein>
    <submittedName>
        <fullName evidence="2">Uncharacterized protein</fullName>
    </submittedName>
</protein>
<dbReference type="AlphaFoldDB" id="A0A1D2A735"/>
<feature type="compositionally biased region" description="Low complexity" evidence="1">
    <location>
        <begin position="256"/>
        <end position="273"/>
    </location>
</feature>
<feature type="region of interest" description="Disordered" evidence="1">
    <location>
        <begin position="51"/>
        <end position="320"/>
    </location>
</feature>
<evidence type="ECO:0000256" key="1">
    <source>
        <dbReference type="SAM" id="MobiDB-lite"/>
    </source>
</evidence>
<feature type="compositionally biased region" description="Basic residues" evidence="1">
    <location>
        <begin position="199"/>
        <end position="227"/>
    </location>
</feature>
<feature type="non-terminal residue" evidence="2">
    <location>
        <position position="1"/>
    </location>
</feature>
<accession>A0A1D2A735</accession>